<keyword evidence="4" id="KW-0378">Hydrolase</keyword>
<evidence type="ECO:0000256" key="9">
    <source>
        <dbReference type="ARBA" id="ARBA00044632"/>
    </source>
</evidence>
<evidence type="ECO:0000256" key="6">
    <source>
        <dbReference type="ARBA" id="ARBA00023239"/>
    </source>
</evidence>
<dbReference type="InterPro" id="IPR023170">
    <property type="entry name" value="HhH_base_excis_C"/>
</dbReference>
<evidence type="ECO:0000256" key="5">
    <source>
        <dbReference type="ARBA" id="ARBA00023204"/>
    </source>
</evidence>
<dbReference type="Pfam" id="PF00730">
    <property type="entry name" value="HhH-GPD"/>
    <property type="match status" value="1"/>
</dbReference>
<dbReference type="GO" id="GO:0140078">
    <property type="term" value="F:class I DNA-(apurinic or apyrimidinic site) endonuclease activity"/>
    <property type="evidence" value="ECO:0007669"/>
    <property type="project" value="UniProtKB-EC"/>
</dbReference>
<keyword evidence="7" id="KW-0511">Multifunctional enzyme</keyword>
<keyword evidence="3" id="KW-0227">DNA damage</keyword>
<protein>
    <recommendedName>
        <fullName evidence="2">DNA-(apurinic or apyrimidinic site) lyase</fullName>
        <ecNumber evidence="2">4.2.99.18</ecNumber>
    </recommendedName>
</protein>
<dbReference type="SUPFAM" id="SSF48150">
    <property type="entry name" value="DNA-glycosylase"/>
    <property type="match status" value="1"/>
</dbReference>
<reference evidence="11" key="1">
    <citation type="submission" date="2020-10" db="EMBL/GenBank/DDBJ databases">
        <authorList>
            <person name="Gilroy R."/>
        </authorList>
    </citation>
    <scope>NUCLEOTIDE SEQUENCE</scope>
    <source>
        <strain evidence="11">CHK195-15760</strain>
    </source>
</reference>
<dbReference type="PANTHER" id="PTHR10242">
    <property type="entry name" value="8-OXOGUANINE DNA GLYCOSYLASE"/>
    <property type="match status" value="1"/>
</dbReference>
<comment type="similarity">
    <text evidence="1">Belongs to the type-1 OGG1 family.</text>
</comment>
<dbReference type="EMBL" id="DVNH01000010">
    <property type="protein sequence ID" value="HIU51198.1"/>
    <property type="molecule type" value="Genomic_DNA"/>
</dbReference>
<dbReference type="GO" id="GO:0006284">
    <property type="term" value="P:base-excision repair"/>
    <property type="evidence" value="ECO:0007669"/>
    <property type="project" value="InterPro"/>
</dbReference>
<dbReference type="GO" id="GO:0003684">
    <property type="term" value="F:damaged DNA binding"/>
    <property type="evidence" value="ECO:0007669"/>
    <property type="project" value="InterPro"/>
</dbReference>
<organism evidence="11 12">
    <name type="scientific">Candidatus Merdicola faecigallinarum</name>
    <dbReference type="NCBI Taxonomy" id="2840862"/>
    <lineage>
        <taxon>Bacteria</taxon>
        <taxon>Bacillati</taxon>
        <taxon>Bacillota</taxon>
        <taxon>Clostridia</taxon>
        <taxon>Candidatus Merdicola</taxon>
    </lineage>
</organism>
<dbReference type="PANTHER" id="PTHR10242:SF2">
    <property type="entry name" value="N-GLYCOSYLASE_DNA LYASE"/>
    <property type="match status" value="1"/>
</dbReference>
<dbReference type="CDD" id="cd00056">
    <property type="entry name" value="ENDO3c"/>
    <property type="match status" value="1"/>
</dbReference>
<reference evidence="11" key="2">
    <citation type="journal article" date="2021" name="PeerJ">
        <title>Extensive microbial diversity within the chicken gut microbiome revealed by metagenomics and culture.</title>
        <authorList>
            <person name="Gilroy R."/>
            <person name="Ravi A."/>
            <person name="Getino M."/>
            <person name="Pursley I."/>
            <person name="Horton D.L."/>
            <person name="Alikhan N.F."/>
            <person name="Baker D."/>
            <person name="Gharbi K."/>
            <person name="Hall N."/>
            <person name="Watson M."/>
            <person name="Adriaenssens E.M."/>
            <person name="Foster-Nyarko E."/>
            <person name="Jarju S."/>
            <person name="Secka A."/>
            <person name="Antonio M."/>
            <person name="Oren A."/>
            <person name="Chaudhuri R.R."/>
            <person name="La Ragione R."/>
            <person name="Hildebrand F."/>
            <person name="Pallen M.J."/>
        </authorList>
    </citation>
    <scope>NUCLEOTIDE SEQUENCE</scope>
    <source>
        <strain evidence="11">CHK195-15760</strain>
    </source>
</reference>
<name>A0A9D1M085_9FIRM</name>
<dbReference type="InterPro" id="IPR052054">
    <property type="entry name" value="Oxidative_DNA_repair_enzyme"/>
</dbReference>
<keyword evidence="6" id="KW-0456">Lyase</keyword>
<evidence type="ECO:0000259" key="10">
    <source>
        <dbReference type="SMART" id="SM00478"/>
    </source>
</evidence>
<dbReference type="SMART" id="SM00478">
    <property type="entry name" value="ENDO3c"/>
    <property type="match status" value="1"/>
</dbReference>
<dbReference type="Proteomes" id="UP000824093">
    <property type="component" value="Unassembled WGS sequence"/>
</dbReference>
<evidence type="ECO:0000256" key="3">
    <source>
        <dbReference type="ARBA" id="ARBA00022763"/>
    </source>
</evidence>
<evidence type="ECO:0000256" key="4">
    <source>
        <dbReference type="ARBA" id="ARBA00022801"/>
    </source>
</evidence>
<dbReference type="Gene3D" id="3.30.310.260">
    <property type="match status" value="1"/>
</dbReference>
<dbReference type="InterPro" id="IPR012904">
    <property type="entry name" value="OGG_N"/>
</dbReference>
<comment type="caution">
    <text evidence="11">The sequence shown here is derived from an EMBL/GenBank/DDBJ whole genome shotgun (WGS) entry which is preliminary data.</text>
</comment>
<dbReference type="EC" id="4.2.99.18" evidence="2"/>
<dbReference type="Gene3D" id="1.10.340.30">
    <property type="entry name" value="Hypothetical protein, domain 2"/>
    <property type="match status" value="1"/>
</dbReference>
<sequence length="288" mass="33710">MKEQKIILPDNESFGLKDIFDCGQCFRWNRNKDNSYTGIFRNTVLNVKKEDGKIIFTGISDENLFDAITSYFDLERDYNQIKEVLSKVDEAMRNSIEYGKGIRILNQDLWETIISFIISANNNIPRIKGIIERLAKAYGDPLIWKSNIYYTFPTPEQLKDVSVEEFRKLGLGFRDIRLYETTHMILEGKVNLEALKQEKDTEKIKNELLTLSGVGTKVADCILLYSELKRIDVFPIDVWVRRVMNELYIKEEDENKVSKEKIMELAHRKFGSVAGIAQQYLYYWKREA</sequence>
<dbReference type="InterPro" id="IPR003265">
    <property type="entry name" value="HhH-GPD_domain"/>
</dbReference>
<gene>
    <name evidence="11" type="ORF">IAB70_01015</name>
</gene>
<evidence type="ECO:0000256" key="7">
    <source>
        <dbReference type="ARBA" id="ARBA00023268"/>
    </source>
</evidence>
<evidence type="ECO:0000313" key="11">
    <source>
        <dbReference type="EMBL" id="HIU51198.1"/>
    </source>
</evidence>
<evidence type="ECO:0000256" key="8">
    <source>
        <dbReference type="ARBA" id="ARBA00023295"/>
    </source>
</evidence>
<dbReference type="GO" id="GO:0006289">
    <property type="term" value="P:nucleotide-excision repair"/>
    <property type="evidence" value="ECO:0007669"/>
    <property type="project" value="InterPro"/>
</dbReference>
<keyword evidence="5" id="KW-0234">DNA repair</keyword>
<evidence type="ECO:0000256" key="1">
    <source>
        <dbReference type="ARBA" id="ARBA00010679"/>
    </source>
</evidence>
<dbReference type="GO" id="GO:0008534">
    <property type="term" value="F:oxidized purine nucleobase lesion DNA N-glycosylase activity"/>
    <property type="evidence" value="ECO:0007669"/>
    <property type="project" value="InterPro"/>
</dbReference>
<dbReference type="AlphaFoldDB" id="A0A9D1M085"/>
<comment type="catalytic activity">
    <reaction evidence="9">
        <text>2'-deoxyribonucleotide-(2'-deoxyribose 5'-phosphate)-2'-deoxyribonucleotide-DNA = a 3'-end 2'-deoxyribonucleotide-(2,3-dehydro-2,3-deoxyribose 5'-phosphate)-DNA + a 5'-end 5'-phospho-2'-deoxyribonucleoside-DNA + H(+)</text>
        <dbReference type="Rhea" id="RHEA:66592"/>
        <dbReference type="Rhea" id="RHEA-COMP:13180"/>
        <dbReference type="Rhea" id="RHEA-COMP:16897"/>
        <dbReference type="Rhea" id="RHEA-COMP:17067"/>
        <dbReference type="ChEBI" id="CHEBI:15378"/>
        <dbReference type="ChEBI" id="CHEBI:136412"/>
        <dbReference type="ChEBI" id="CHEBI:157695"/>
        <dbReference type="ChEBI" id="CHEBI:167181"/>
        <dbReference type="EC" id="4.2.99.18"/>
    </reaction>
</comment>
<dbReference type="SUPFAM" id="SSF55945">
    <property type="entry name" value="TATA-box binding protein-like"/>
    <property type="match status" value="1"/>
</dbReference>
<evidence type="ECO:0000256" key="2">
    <source>
        <dbReference type="ARBA" id="ARBA00012720"/>
    </source>
</evidence>
<dbReference type="Gene3D" id="1.10.1670.10">
    <property type="entry name" value="Helix-hairpin-Helix base-excision DNA repair enzymes (C-terminal)"/>
    <property type="match status" value="1"/>
</dbReference>
<dbReference type="InterPro" id="IPR011257">
    <property type="entry name" value="DNA_glycosylase"/>
</dbReference>
<proteinExistence type="inferred from homology"/>
<evidence type="ECO:0000313" key="12">
    <source>
        <dbReference type="Proteomes" id="UP000824093"/>
    </source>
</evidence>
<feature type="domain" description="HhH-GPD" evidence="10">
    <location>
        <begin position="118"/>
        <end position="286"/>
    </location>
</feature>
<dbReference type="Pfam" id="PF07934">
    <property type="entry name" value="OGG_N"/>
    <property type="match status" value="1"/>
</dbReference>
<keyword evidence="8" id="KW-0326">Glycosidase</keyword>
<accession>A0A9D1M085</accession>